<dbReference type="InterPro" id="IPR029044">
    <property type="entry name" value="Nucleotide-diphossugar_trans"/>
</dbReference>
<dbReference type="PANTHER" id="PTHR43777">
    <property type="entry name" value="MOLYBDENUM COFACTOR CYTIDYLYLTRANSFERASE"/>
    <property type="match status" value="1"/>
</dbReference>
<feature type="domain" description="MobA-like NTP transferase" evidence="1">
    <location>
        <begin position="6"/>
        <end position="164"/>
    </location>
</feature>
<dbReference type="Proteomes" id="UP000275225">
    <property type="component" value="Unassembled WGS sequence"/>
</dbReference>
<dbReference type="AlphaFoldDB" id="A0A3N6Z6N0"/>
<dbReference type="Pfam" id="PF12804">
    <property type="entry name" value="NTP_transf_3"/>
    <property type="match status" value="1"/>
</dbReference>
<evidence type="ECO:0000313" key="3">
    <source>
        <dbReference type="Proteomes" id="UP000275225"/>
    </source>
</evidence>
<dbReference type="InterPro" id="IPR025877">
    <property type="entry name" value="MobA-like_NTP_Trfase"/>
</dbReference>
<dbReference type="OrthoDB" id="4427994at2"/>
<name>A0A3N6Z6N0_9ACTN</name>
<comment type="caution">
    <text evidence="2">The sequence shown here is derived from an EMBL/GenBank/DDBJ whole genome shotgun (WGS) entry which is preliminary data.</text>
</comment>
<organism evidence="2 3">
    <name type="scientific">Aeromicrobium camelliae</name>
    <dbReference type="NCBI Taxonomy" id="1538144"/>
    <lineage>
        <taxon>Bacteria</taxon>
        <taxon>Bacillati</taxon>
        <taxon>Actinomycetota</taxon>
        <taxon>Actinomycetes</taxon>
        <taxon>Propionibacteriales</taxon>
        <taxon>Nocardioidaceae</taxon>
        <taxon>Aeromicrobium</taxon>
    </lineage>
</organism>
<proteinExistence type="predicted"/>
<dbReference type="EMBL" id="RQJX01000019">
    <property type="protein sequence ID" value="RQN02587.1"/>
    <property type="molecule type" value="Genomic_DNA"/>
</dbReference>
<dbReference type="Gene3D" id="3.90.550.10">
    <property type="entry name" value="Spore Coat Polysaccharide Biosynthesis Protein SpsA, Chain A"/>
    <property type="match status" value="1"/>
</dbReference>
<reference evidence="2 3" key="1">
    <citation type="submission" date="2018-11" db="EMBL/GenBank/DDBJ databases">
        <authorList>
            <person name="Li F."/>
        </authorList>
    </citation>
    <scope>NUCLEOTIDE SEQUENCE [LARGE SCALE GENOMIC DNA]</scope>
    <source>
        <strain evidence="2 3">YS17T</strain>
    </source>
</reference>
<gene>
    <name evidence="2" type="ORF">EHW97_12745</name>
</gene>
<dbReference type="RefSeq" id="WP_124237559.1">
    <property type="nucleotide sequence ID" value="NZ_JBHUFI010000010.1"/>
</dbReference>
<sequence>MSRVTGLLLAAGAGRRMGGPKALLRTADGTPWVAAARAALVDGGCDDVVVVLGAEADAARPLVGDARIVVADAWERGMGASLAAGLAALETESVDAALVHLVDLPDVGADVVARVLARATGPSVLARAAYRDRPGHPVLLGRDHWPELADGDGDEGARRYLASHDVELIECGDLATGLDKDGPEDLDPRLAP</sequence>
<dbReference type="SUPFAM" id="SSF53448">
    <property type="entry name" value="Nucleotide-diphospho-sugar transferases"/>
    <property type="match status" value="1"/>
</dbReference>
<dbReference type="PANTHER" id="PTHR43777:SF1">
    <property type="entry name" value="MOLYBDENUM COFACTOR CYTIDYLYLTRANSFERASE"/>
    <property type="match status" value="1"/>
</dbReference>
<dbReference type="CDD" id="cd04182">
    <property type="entry name" value="GT_2_like_f"/>
    <property type="match status" value="1"/>
</dbReference>
<accession>A0A3N6Z6N0</accession>
<keyword evidence="2" id="KW-0808">Transferase</keyword>
<evidence type="ECO:0000259" key="1">
    <source>
        <dbReference type="Pfam" id="PF12804"/>
    </source>
</evidence>
<dbReference type="GO" id="GO:0016779">
    <property type="term" value="F:nucleotidyltransferase activity"/>
    <property type="evidence" value="ECO:0007669"/>
    <property type="project" value="UniProtKB-ARBA"/>
</dbReference>
<protein>
    <submittedName>
        <fullName evidence="2">Nucleotidyltransferase family protein</fullName>
    </submittedName>
</protein>
<evidence type="ECO:0000313" key="2">
    <source>
        <dbReference type="EMBL" id="RQN02587.1"/>
    </source>
</evidence>
<keyword evidence="3" id="KW-1185">Reference proteome</keyword>